<dbReference type="EMBL" id="JAHWXQ010000008">
    <property type="protein sequence ID" value="MBW3366921.1"/>
    <property type="molecule type" value="Genomic_DNA"/>
</dbReference>
<protein>
    <submittedName>
        <fullName evidence="2">Uncharacterized protein</fullName>
    </submittedName>
</protein>
<name>A0ABS6XIB4_9BACT</name>
<sequence length="175" mass="20731">MPKYSREEYPANSIVYEGDCPHCGQHFWANKPHAIYCSSKCRTYASKARQQGPQHATPEEPEGMEPTVIGQGNNMRLAYYNPYRQKRMEMEAQGARSFAWEGKTPENEIAYHTLRFKEYEYYYYIIKKLLQQDRENGMIELTDQQRYFLQEQQTNTDINIVGLRRRIQKLQADAQ</sequence>
<keyword evidence="3" id="KW-1185">Reference proteome</keyword>
<evidence type="ECO:0000313" key="2">
    <source>
        <dbReference type="EMBL" id="MBW3366921.1"/>
    </source>
</evidence>
<reference evidence="2 3" key="1">
    <citation type="submission" date="2021-07" db="EMBL/GenBank/DDBJ databases">
        <authorList>
            <person name="Kim M.K."/>
        </authorList>
    </citation>
    <scope>NUCLEOTIDE SEQUENCE [LARGE SCALE GENOMIC DNA]</scope>
    <source>
        <strain evidence="2 3">HLY7-15</strain>
    </source>
</reference>
<comment type="caution">
    <text evidence="2">The sequence shown here is derived from an EMBL/GenBank/DDBJ whole genome shotgun (WGS) entry which is preliminary data.</text>
</comment>
<feature type="region of interest" description="Disordered" evidence="1">
    <location>
        <begin position="49"/>
        <end position="68"/>
    </location>
</feature>
<dbReference type="RefSeq" id="WP_199111667.1">
    <property type="nucleotide sequence ID" value="NZ_JAHWXQ010000008.1"/>
</dbReference>
<gene>
    <name evidence="2" type="ORF">KYK27_17815</name>
</gene>
<organism evidence="2 3">
    <name type="scientific">Pontibacter populi</name>
    <dbReference type="NCBI Taxonomy" id="890055"/>
    <lineage>
        <taxon>Bacteria</taxon>
        <taxon>Pseudomonadati</taxon>
        <taxon>Bacteroidota</taxon>
        <taxon>Cytophagia</taxon>
        <taxon>Cytophagales</taxon>
        <taxon>Hymenobacteraceae</taxon>
        <taxon>Pontibacter</taxon>
    </lineage>
</organism>
<accession>A0ABS6XIB4</accession>
<dbReference type="Proteomes" id="UP000774935">
    <property type="component" value="Unassembled WGS sequence"/>
</dbReference>
<proteinExistence type="predicted"/>
<evidence type="ECO:0000256" key="1">
    <source>
        <dbReference type="SAM" id="MobiDB-lite"/>
    </source>
</evidence>
<evidence type="ECO:0000313" key="3">
    <source>
        <dbReference type="Proteomes" id="UP000774935"/>
    </source>
</evidence>